<keyword evidence="1" id="KW-0812">Transmembrane</keyword>
<evidence type="ECO:0000313" key="2">
    <source>
        <dbReference type="EMBL" id="GAA0481094.1"/>
    </source>
</evidence>
<gene>
    <name evidence="2" type="ORF">GCM10009544_48760</name>
</gene>
<evidence type="ECO:0000313" key="3">
    <source>
        <dbReference type="Proteomes" id="UP001499895"/>
    </source>
</evidence>
<comment type="caution">
    <text evidence="2">The sequence shown here is derived from an EMBL/GenBank/DDBJ whole genome shotgun (WGS) entry which is preliminary data.</text>
</comment>
<keyword evidence="1" id="KW-0472">Membrane</keyword>
<accession>A0ABN1APG2</accession>
<keyword evidence="1" id="KW-1133">Transmembrane helix</keyword>
<proteinExistence type="predicted"/>
<name>A0ABN1APG2_9ACTN</name>
<evidence type="ECO:0000256" key="1">
    <source>
        <dbReference type="SAM" id="Phobius"/>
    </source>
</evidence>
<sequence>MAFRTAPDHSAETGTRTVHKRRRWLIAGSAVLVFLVAIAGTAFYFTGGYEKWRDERSLAGACEGVLSKDDVRAALGSDRVHAQSGEKLNYIFSNLEKDRITKCVLESRGSGENVVINAGWATRDTDVRWHYAHLFLDEGGYGTVPIGSGWHGSLVFLRDSLQGAVELTCRNQKDKTLLVNFKTVHTGYNQPQLDSQQRADDRAGFARLVTSTAGGLADKYGCDAPLGKTVGSVAPDPVRNPAPLDKSRGICAPVVRLGGGAEQAGAVTASDAPTDPTTPAEDCYLNNAKGYPLYRLTALYGGLAEKGRAESTWSDPAADAEFQERSHRGFGTAQCGDGKSAYYSLTAPYTSLEEGRTVKNPDPQFERAALKAFAEQSAKTHGCHGLRLP</sequence>
<protein>
    <submittedName>
        <fullName evidence="2">Uncharacterized protein</fullName>
    </submittedName>
</protein>
<dbReference type="EMBL" id="BAAAHB010000069">
    <property type="protein sequence ID" value="GAA0481094.1"/>
    <property type="molecule type" value="Genomic_DNA"/>
</dbReference>
<feature type="transmembrane region" description="Helical" evidence="1">
    <location>
        <begin position="24"/>
        <end position="45"/>
    </location>
</feature>
<reference evidence="2 3" key="1">
    <citation type="journal article" date="2019" name="Int. J. Syst. Evol. Microbiol.">
        <title>The Global Catalogue of Microorganisms (GCM) 10K type strain sequencing project: providing services to taxonomists for standard genome sequencing and annotation.</title>
        <authorList>
            <consortium name="The Broad Institute Genomics Platform"/>
            <consortium name="The Broad Institute Genome Sequencing Center for Infectious Disease"/>
            <person name="Wu L."/>
            <person name="Ma J."/>
        </authorList>
    </citation>
    <scope>NUCLEOTIDE SEQUENCE [LARGE SCALE GENOMIC DNA]</scope>
    <source>
        <strain evidence="2 3">JCM 10649</strain>
    </source>
</reference>
<dbReference type="Proteomes" id="UP001499895">
    <property type="component" value="Unassembled WGS sequence"/>
</dbReference>
<organism evidence="2 3">
    <name type="scientific">Streptomyces stramineus</name>
    <dbReference type="NCBI Taxonomy" id="173861"/>
    <lineage>
        <taxon>Bacteria</taxon>
        <taxon>Bacillati</taxon>
        <taxon>Actinomycetota</taxon>
        <taxon>Actinomycetes</taxon>
        <taxon>Kitasatosporales</taxon>
        <taxon>Streptomycetaceae</taxon>
        <taxon>Streptomyces</taxon>
    </lineage>
</organism>
<keyword evidence="3" id="KW-1185">Reference proteome</keyword>